<feature type="region of interest" description="Disordered" evidence="1">
    <location>
        <begin position="581"/>
        <end position="659"/>
    </location>
</feature>
<dbReference type="PANTHER" id="PTHR21585:SF0">
    <property type="entry name" value="ARMADILLO-LIKE HELICAL DOMAIN-CONTAINING PROTEIN 4"/>
    <property type="match status" value="1"/>
</dbReference>
<feature type="compositionally biased region" description="Polar residues" evidence="1">
    <location>
        <begin position="124"/>
        <end position="138"/>
    </location>
</feature>
<evidence type="ECO:0000313" key="4">
    <source>
        <dbReference type="RefSeq" id="XP_026525999.1"/>
    </source>
</evidence>
<feature type="compositionally biased region" description="Polar residues" evidence="1">
    <location>
        <begin position="637"/>
        <end position="648"/>
    </location>
</feature>
<proteinExistence type="predicted"/>
<dbReference type="InterPro" id="IPR031524">
    <property type="entry name" value="ARMH4"/>
</dbReference>
<dbReference type="Proteomes" id="UP000504612">
    <property type="component" value="Unplaced"/>
</dbReference>
<dbReference type="PANTHER" id="PTHR21585">
    <property type="entry name" value="FULL-LENGTH CDNA CLONE CS0DC025YL05 OF NEUROBLASTOMA"/>
    <property type="match status" value="1"/>
</dbReference>
<accession>A0A6J1UDR7</accession>
<keyword evidence="2" id="KW-1133">Transmembrane helix</keyword>
<reference evidence="4" key="1">
    <citation type="submission" date="2025-08" db="UniProtKB">
        <authorList>
            <consortium name="RefSeq"/>
        </authorList>
    </citation>
    <scope>IDENTIFICATION</scope>
</reference>
<evidence type="ECO:0000256" key="2">
    <source>
        <dbReference type="SAM" id="Phobius"/>
    </source>
</evidence>
<keyword evidence="2" id="KW-0472">Membrane</keyword>
<dbReference type="RefSeq" id="XP_026525999.1">
    <property type="nucleotide sequence ID" value="XM_026670214.1"/>
</dbReference>
<sequence>MTEIICSAHFHANFSLTMSNVRAFHMFLAFCLILLNFGSLQCLVLRQGDERHERQLHLASPAGNSLADTNASNPEGNLSSSMNIASASASESLYGASVDPSRKSLNRATTEKTTLPTILHVPNPSESSDTNAFASTGLESAAESERQISLNGPNVKPDKYGTQEALFANVVTIPDLLVEDNTLSSAKERVEGGGGEGKLEGDQFTLRSLEEGTHVDPSDNPQVTIPKVIISFPTITSSSSLSKNQFLPTSPPVDLTKGSDGNSSPTIWMGTDAATEPRLLPAGASLNLEGELSENQGPLKGILSTTTMATAGLLLSDEWDDTKLEPSSQAKAMHPLKINQPWIAQPTGQEDDDVKKDLSPRLLATTAKGSKDNQNGSGQVPMQVEELANTSFNLAHTIDPSETVGAQSENSGENVDPTVIIRSGLLSETITTTDATKSDVFQTLRHQLRGTATAFPGTATVPSPGISGGLPTQKITESQNVMMKEIELATQISAVSSTPQLLRILETVAPTESPPSTHLPEKMVEVKEPVTLLENKEIISVTYSPATLADLRVPNEMTLPSLASSTRQTTVLAAHRMTTASTYGLESLESEEVEEEEEEEDEEEEEEEEDMEEDEEENDDDREPSLIDENLDDADLSSFTVPGETSQEPLEGLENPAGELSGISYHVPNAIEWEQQNQGLVRSWMEKLKDKPYKAGYMSGMLVPVGVGIAGALFILGALYSIKIMNRRRRNGFKRHKRKQREFNSMQDRVMLLADSSEDEF</sequence>
<dbReference type="CTD" id="145407"/>
<feature type="region of interest" description="Disordered" evidence="1">
    <location>
        <begin position="59"/>
        <end position="79"/>
    </location>
</feature>
<keyword evidence="3" id="KW-1185">Reference proteome</keyword>
<feature type="transmembrane region" description="Helical" evidence="2">
    <location>
        <begin position="23"/>
        <end position="45"/>
    </location>
</feature>
<protein>
    <submittedName>
        <fullName evidence="4">Armadillo-like helical domain-containing protein 4 isoform X1</fullName>
    </submittedName>
</protein>
<evidence type="ECO:0000313" key="3">
    <source>
        <dbReference type="Proteomes" id="UP000504612"/>
    </source>
</evidence>
<evidence type="ECO:0000256" key="1">
    <source>
        <dbReference type="SAM" id="MobiDB-lite"/>
    </source>
</evidence>
<feature type="compositionally biased region" description="Polar residues" evidence="1">
    <location>
        <begin position="62"/>
        <end position="78"/>
    </location>
</feature>
<feature type="compositionally biased region" description="Acidic residues" evidence="1">
    <location>
        <begin position="588"/>
        <end position="622"/>
    </location>
</feature>
<dbReference type="GeneID" id="113413725"/>
<feature type="transmembrane region" description="Helical" evidence="2">
    <location>
        <begin position="695"/>
        <end position="720"/>
    </location>
</feature>
<feature type="region of interest" description="Disordered" evidence="1">
    <location>
        <begin position="118"/>
        <end position="146"/>
    </location>
</feature>
<dbReference type="KEGG" id="nss:113413725"/>
<name>A0A6J1UDR7_9SAUR</name>
<keyword evidence="2" id="KW-0812">Transmembrane</keyword>
<feature type="region of interest" description="Disordered" evidence="1">
    <location>
        <begin position="241"/>
        <end position="263"/>
    </location>
</feature>
<gene>
    <name evidence="4" type="primary">ARMH4</name>
</gene>
<dbReference type="AlphaFoldDB" id="A0A6J1UDR7"/>
<organism evidence="3 4">
    <name type="scientific">Notechis scutatus</name>
    <name type="common">mainland tiger snake</name>
    <dbReference type="NCBI Taxonomy" id="8663"/>
    <lineage>
        <taxon>Eukaryota</taxon>
        <taxon>Metazoa</taxon>
        <taxon>Chordata</taxon>
        <taxon>Craniata</taxon>
        <taxon>Vertebrata</taxon>
        <taxon>Euteleostomi</taxon>
        <taxon>Lepidosauria</taxon>
        <taxon>Squamata</taxon>
        <taxon>Bifurcata</taxon>
        <taxon>Unidentata</taxon>
        <taxon>Episquamata</taxon>
        <taxon>Toxicofera</taxon>
        <taxon>Serpentes</taxon>
        <taxon>Colubroidea</taxon>
        <taxon>Elapidae</taxon>
        <taxon>Hydrophiinae</taxon>
        <taxon>Notechis</taxon>
    </lineage>
</organism>
<dbReference type="Pfam" id="PF15767">
    <property type="entry name" value="ARMH4"/>
    <property type="match status" value="1"/>
</dbReference>